<dbReference type="OrthoDB" id="259932at2"/>
<evidence type="ECO:0000313" key="2">
    <source>
        <dbReference type="EMBL" id="QEG35207.1"/>
    </source>
</evidence>
<dbReference type="InterPro" id="IPR036439">
    <property type="entry name" value="Dockerin_dom_sf"/>
</dbReference>
<dbReference type="Proteomes" id="UP000323917">
    <property type="component" value="Chromosome"/>
</dbReference>
<evidence type="ECO:0000256" key="1">
    <source>
        <dbReference type="SAM" id="SignalP"/>
    </source>
</evidence>
<dbReference type="GO" id="GO:0000272">
    <property type="term" value="P:polysaccharide catabolic process"/>
    <property type="evidence" value="ECO:0007669"/>
    <property type="project" value="InterPro"/>
</dbReference>
<organism evidence="2 3">
    <name type="scientific">Bythopirellula goksoeyrii</name>
    <dbReference type="NCBI Taxonomy" id="1400387"/>
    <lineage>
        <taxon>Bacteria</taxon>
        <taxon>Pseudomonadati</taxon>
        <taxon>Planctomycetota</taxon>
        <taxon>Planctomycetia</taxon>
        <taxon>Pirellulales</taxon>
        <taxon>Lacipirellulaceae</taxon>
        <taxon>Bythopirellula</taxon>
    </lineage>
</organism>
<protein>
    <recommendedName>
        <fullName evidence="4">PEP-CTERM protein-sorting domain-containing protein</fullName>
    </recommendedName>
</protein>
<dbReference type="EMBL" id="CP042913">
    <property type="protein sequence ID" value="QEG35207.1"/>
    <property type="molecule type" value="Genomic_DNA"/>
</dbReference>
<name>A0A5B9Q850_9BACT</name>
<gene>
    <name evidence="2" type="ORF">Pr1d_25010</name>
</gene>
<keyword evidence="3" id="KW-1185">Reference proteome</keyword>
<sequence length="399" mass="42693" precursor="true">MIRQFAYLLLTLNLSLAVSSARAFHADIFLTQQSGILVTGRGANDPGQNGTPGPGLRFHVNEIAGLAPFVDVNPGFRAEDADDSYYAGNSEYQPLPGNRSVGFDLKAFRIEDGPAANLFYWDGTDSVSFAPVVNPHDFLEVRSPANGSAIATGTAEDLAGYDFTSTDSTGAIHSHLIFDFDLDNTPVTPASTGVFLAGFEFNMDLTGDSQREIARPHYVALYNGPPGTMKTAAIAAVSTYLDENFAQLRLWGDVSPLDTDNLPDDKLDAADIDALLAATATQSSDLVFDLDGNSFVDAQDVDTLFDLLGTQYGDANLDGNVDGTDLGIWQANYGTSAGWAGGDFDGSATADGRDFLIWQRHFGNEVGMLASPQTIPEPTTFVASLICVVAMSWRRNLRS</sequence>
<feature type="chain" id="PRO_5023082875" description="PEP-CTERM protein-sorting domain-containing protein" evidence="1">
    <location>
        <begin position="24"/>
        <end position="399"/>
    </location>
</feature>
<accession>A0A5B9Q850</accession>
<dbReference type="Gene3D" id="1.10.1330.10">
    <property type="entry name" value="Dockerin domain"/>
    <property type="match status" value="1"/>
</dbReference>
<evidence type="ECO:0000313" key="3">
    <source>
        <dbReference type="Proteomes" id="UP000323917"/>
    </source>
</evidence>
<dbReference type="AlphaFoldDB" id="A0A5B9Q850"/>
<evidence type="ECO:0008006" key="4">
    <source>
        <dbReference type="Google" id="ProtNLM"/>
    </source>
</evidence>
<proteinExistence type="predicted"/>
<feature type="signal peptide" evidence="1">
    <location>
        <begin position="1"/>
        <end position="23"/>
    </location>
</feature>
<dbReference type="KEGG" id="bgok:Pr1d_25010"/>
<keyword evidence="1" id="KW-0732">Signal</keyword>
<reference evidence="2 3" key="1">
    <citation type="submission" date="2019-08" db="EMBL/GenBank/DDBJ databases">
        <title>Deep-cultivation of Planctomycetes and their phenomic and genomic characterization uncovers novel biology.</title>
        <authorList>
            <person name="Wiegand S."/>
            <person name="Jogler M."/>
            <person name="Boedeker C."/>
            <person name="Pinto D."/>
            <person name="Vollmers J."/>
            <person name="Rivas-Marin E."/>
            <person name="Kohn T."/>
            <person name="Peeters S.H."/>
            <person name="Heuer A."/>
            <person name="Rast P."/>
            <person name="Oberbeckmann S."/>
            <person name="Bunk B."/>
            <person name="Jeske O."/>
            <person name="Meyerdierks A."/>
            <person name="Storesund J.E."/>
            <person name="Kallscheuer N."/>
            <person name="Luecker S."/>
            <person name="Lage O.M."/>
            <person name="Pohl T."/>
            <person name="Merkel B.J."/>
            <person name="Hornburger P."/>
            <person name="Mueller R.-W."/>
            <person name="Bruemmer F."/>
            <person name="Labrenz M."/>
            <person name="Spormann A.M."/>
            <person name="Op den Camp H."/>
            <person name="Overmann J."/>
            <person name="Amann R."/>
            <person name="Jetten M.S.M."/>
            <person name="Mascher T."/>
            <person name="Medema M.H."/>
            <person name="Devos D.P."/>
            <person name="Kaster A.-K."/>
            <person name="Ovreas L."/>
            <person name="Rohde M."/>
            <person name="Galperin M.Y."/>
            <person name="Jogler C."/>
        </authorList>
    </citation>
    <scope>NUCLEOTIDE SEQUENCE [LARGE SCALE GENOMIC DNA]</scope>
    <source>
        <strain evidence="2 3">Pr1d</strain>
    </source>
</reference>
<dbReference type="RefSeq" id="WP_148073748.1">
    <property type="nucleotide sequence ID" value="NZ_CP042913.1"/>
</dbReference>